<dbReference type="Proteomes" id="UP000006876">
    <property type="component" value="Plasmid pA82"/>
</dbReference>
<keyword evidence="2" id="KW-0614">Plasmid</keyword>
<evidence type="ECO:0000313" key="3">
    <source>
        <dbReference type="Proteomes" id="UP000006876"/>
    </source>
</evidence>
<protein>
    <submittedName>
        <fullName evidence="2">Uncharacterized protein</fullName>
    </submittedName>
</protein>
<feature type="region of interest" description="Disordered" evidence="1">
    <location>
        <begin position="1"/>
        <end position="33"/>
    </location>
</feature>
<evidence type="ECO:0000256" key="1">
    <source>
        <dbReference type="SAM" id="MobiDB-lite"/>
    </source>
</evidence>
<dbReference type="EMBL" id="CP002289">
    <property type="protein sequence ID" value="ADP20142.1"/>
    <property type="molecule type" value="Genomic_DNA"/>
</dbReference>
<evidence type="ECO:0000313" key="2">
    <source>
        <dbReference type="EMBL" id="ADP20142.1"/>
    </source>
</evidence>
<accession>E3HYI8</accession>
<organism evidence="2 3">
    <name type="scientific">Achromobacter xylosoxidans (strain A8)</name>
    <dbReference type="NCBI Taxonomy" id="762376"/>
    <lineage>
        <taxon>Bacteria</taxon>
        <taxon>Pseudomonadati</taxon>
        <taxon>Pseudomonadota</taxon>
        <taxon>Betaproteobacteria</taxon>
        <taxon>Burkholderiales</taxon>
        <taxon>Alcaligenaceae</taxon>
        <taxon>Achromobacter</taxon>
    </lineage>
</organism>
<name>E3HYI8_ACHXA</name>
<geneLocation type="plasmid" evidence="2 3">
    <name>pA82</name>
</geneLocation>
<reference evidence="3" key="1">
    <citation type="journal article" date="2011" name="J. Bacteriol.">
        <title>Complete genome sequence of the haloaromatic acid-degrading bacterium Achromobacter xylosoxidans A8.</title>
        <authorList>
            <person name="Strnad H."/>
            <person name="Ridl J."/>
            <person name="Paces J."/>
            <person name="Kolar M."/>
            <person name="Vlcek C."/>
            <person name="Paces V."/>
        </authorList>
    </citation>
    <scope>NUCLEOTIDE SEQUENCE [LARGE SCALE GENOMIC DNA]</scope>
    <source>
        <strain evidence="3">A8</strain>
        <plasmid evidence="3">pA82</plasmid>
    </source>
</reference>
<sequence>MANDRPSSAAAIPARHSMRREKHHDWQGQQEGAKLTWPTTLLRAISTPGHHPVDFNASTGAIDLMAKALLITLKPWVPQSGRRTESVLNHRM</sequence>
<dbReference type="HOGENOM" id="CLU_2406543_0_0_4"/>
<dbReference type="AlphaFoldDB" id="E3HYI8"/>
<dbReference type="KEGG" id="axy:AXYL_06860"/>
<gene>
    <name evidence="2" type="ordered locus">AXYL_06860</name>
</gene>
<proteinExistence type="predicted"/>